<feature type="transmembrane region" description="Helical" evidence="2">
    <location>
        <begin position="36"/>
        <end position="57"/>
    </location>
</feature>
<accession>A0A366IMN5</accession>
<evidence type="ECO:0000313" key="3">
    <source>
        <dbReference type="EMBL" id="RBP74344.1"/>
    </source>
</evidence>
<keyword evidence="4" id="KW-1185">Reference proteome</keyword>
<feature type="transmembrane region" description="Helical" evidence="2">
    <location>
        <begin position="518"/>
        <end position="536"/>
    </location>
</feature>
<feature type="region of interest" description="Disordered" evidence="1">
    <location>
        <begin position="229"/>
        <end position="258"/>
    </location>
</feature>
<dbReference type="RefSeq" id="WP_113902427.1">
    <property type="nucleotide sequence ID" value="NZ_QNSB01000001.1"/>
</dbReference>
<proteinExistence type="predicted"/>
<dbReference type="Proteomes" id="UP000253509">
    <property type="component" value="Unassembled WGS sequence"/>
</dbReference>
<feature type="transmembrane region" description="Helical" evidence="2">
    <location>
        <begin position="451"/>
        <end position="468"/>
    </location>
</feature>
<evidence type="ECO:0000256" key="1">
    <source>
        <dbReference type="SAM" id="MobiDB-lite"/>
    </source>
</evidence>
<name>A0A366IMN5_9MICO</name>
<feature type="transmembrane region" description="Helical" evidence="2">
    <location>
        <begin position="107"/>
        <end position="128"/>
    </location>
</feature>
<gene>
    <name evidence="3" type="ORF">DFO65_10161</name>
</gene>
<feature type="transmembrane region" description="Helical" evidence="2">
    <location>
        <begin position="204"/>
        <end position="220"/>
    </location>
</feature>
<sequence>MREPSSGIPDEATPSVGDPGETGRPRSRQVAALRSFLASSLLWDGTLGVLCLLWALAVVRLFAPGRANVDIANQYQQATGQIPFSDWHPPIMAVVWRSLMDLTGAQASLLVLQVALLAAACWILCILVHRRSGSRPLSLLGPAVLLTPWVVSQTTTLWKDTQMAAALALGVLLFIVVRFVPKTWALVLPAFLLLVYALGLRKNALFALVPIAVYIAWVVVRQWSQRRRRRQGAESPGGPTRPRGESPLEPAASAPRRSSVSLLTRRGWATAGVSMLVLVLLGGGLKATDALISARTDVAQTGQISQIFLDDVMFSVPEDELMATDAPAALKAHINSARDECLAMGEIWDAYWNCYGRGETGEPFTPIAHQDALKDLWLSEVITHPVRYIGYRAAVFSHYFFTTDLVYWPADWHGEAGKAGIAQGSQKADHIVRPYVEDFALGTFPMLFTPWFWALLAGGLLVAVCRAHRRDVRAWRVRGGTTDGRAGRFRPEISMLAASALVYILGYFPIAPANHFRYTFWPALAVTIALVLWSAARSRAAGATRVGGSPGGLSGGARPGIQGPRNHAD</sequence>
<protein>
    <recommendedName>
        <fullName evidence="5">Dolichyl-phosphate-mannose-protein mannosyltransferase</fullName>
    </recommendedName>
</protein>
<comment type="caution">
    <text evidence="3">The sequence shown here is derived from an EMBL/GenBank/DDBJ whole genome shotgun (WGS) entry which is preliminary data.</text>
</comment>
<feature type="compositionally biased region" description="Gly residues" evidence="1">
    <location>
        <begin position="548"/>
        <end position="558"/>
    </location>
</feature>
<organism evidence="3 4">
    <name type="scientific">Brevibacterium celere</name>
    <dbReference type="NCBI Taxonomy" id="225845"/>
    <lineage>
        <taxon>Bacteria</taxon>
        <taxon>Bacillati</taxon>
        <taxon>Actinomycetota</taxon>
        <taxon>Actinomycetes</taxon>
        <taxon>Micrococcales</taxon>
        <taxon>Brevibacteriaceae</taxon>
        <taxon>Brevibacterium</taxon>
    </lineage>
</organism>
<keyword evidence="2" id="KW-1133">Transmembrane helix</keyword>
<dbReference type="EMBL" id="QNSB01000001">
    <property type="protein sequence ID" value="RBP74344.1"/>
    <property type="molecule type" value="Genomic_DNA"/>
</dbReference>
<feature type="compositionally biased region" description="Low complexity" evidence="1">
    <location>
        <begin position="245"/>
        <end position="258"/>
    </location>
</feature>
<evidence type="ECO:0000313" key="4">
    <source>
        <dbReference type="Proteomes" id="UP000253509"/>
    </source>
</evidence>
<feature type="transmembrane region" description="Helical" evidence="2">
    <location>
        <begin position="165"/>
        <end position="198"/>
    </location>
</feature>
<reference evidence="3 4" key="1">
    <citation type="submission" date="2018-06" db="EMBL/GenBank/DDBJ databases">
        <title>Freshwater and sediment microbial communities from various areas in North America, analyzing microbe dynamics in response to fracking.</title>
        <authorList>
            <person name="Lamendella R."/>
        </authorList>
    </citation>
    <scope>NUCLEOTIDE SEQUENCE [LARGE SCALE GENOMIC DNA]</scope>
    <source>
        <strain evidence="3 4">3b_TX</strain>
    </source>
</reference>
<dbReference type="AlphaFoldDB" id="A0A366IMN5"/>
<feature type="region of interest" description="Disordered" evidence="1">
    <location>
        <begin position="544"/>
        <end position="569"/>
    </location>
</feature>
<keyword evidence="2" id="KW-0812">Transmembrane</keyword>
<feature type="transmembrane region" description="Helical" evidence="2">
    <location>
        <begin position="493"/>
        <end position="512"/>
    </location>
</feature>
<feature type="region of interest" description="Disordered" evidence="1">
    <location>
        <begin position="1"/>
        <end position="25"/>
    </location>
</feature>
<keyword evidence="2" id="KW-0472">Membrane</keyword>
<evidence type="ECO:0000256" key="2">
    <source>
        <dbReference type="SAM" id="Phobius"/>
    </source>
</evidence>
<evidence type="ECO:0008006" key="5">
    <source>
        <dbReference type="Google" id="ProtNLM"/>
    </source>
</evidence>